<dbReference type="PANTHER" id="PTHR45947:SF3">
    <property type="entry name" value="SULFOQUINOVOSYL TRANSFERASE SQD2"/>
    <property type="match status" value="1"/>
</dbReference>
<keyword evidence="3 5" id="KW-0808">Transferase</keyword>
<dbReference type="Proteomes" id="UP000294194">
    <property type="component" value="Unassembled WGS sequence"/>
</dbReference>
<dbReference type="SUPFAM" id="SSF53756">
    <property type="entry name" value="UDP-Glycosyltransferase/glycogen phosphorylase"/>
    <property type="match status" value="1"/>
</dbReference>
<evidence type="ECO:0000259" key="4">
    <source>
        <dbReference type="Pfam" id="PF13439"/>
    </source>
</evidence>
<dbReference type="Gene3D" id="3.40.50.2000">
    <property type="entry name" value="Glycogen Phosphorylase B"/>
    <property type="match status" value="2"/>
</dbReference>
<feature type="domain" description="Glycosyltransferase subfamily 4-like N-terminal" evidence="4">
    <location>
        <begin position="77"/>
        <end position="243"/>
    </location>
</feature>
<gene>
    <name evidence="5" type="ORF">EYE40_00235</name>
</gene>
<protein>
    <recommendedName>
        <fullName evidence="1">D-inositol 3-phosphate glycosyltransferase</fullName>
    </recommendedName>
</protein>
<comment type="caution">
    <text evidence="5">The sequence shown here is derived from an EMBL/GenBank/DDBJ whole genome shotgun (WGS) entry which is preliminary data.</text>
</comment>
<reference evidence="6" key="1">
    <citation type="submission" date="2019-02" db="EMBL/GenBank/DDBJ databases">
        <title>Glaciihabitans arcticus sp. nov., a psychrotolerant bacterium isolated from polar soil.</title>
        <authorList>
            <person name="Dahal R.H."/>
        </authorList>
    </citation>
    <scope>NUCLEOTIDE SEQUENCE [LARGE SCALE GENOMIC DNA]</scope>
    <source>
        <strain evidence="6">RP-3-7</strain>
    </source>
</reference>
<dbReference type="PANTHER" id="PTHR45947">
    <property type="entry name" value="SULFOQUINOVOSYL TRANSFERASE SQD2"/>
    <property type="match status" value="1"/>
</dbReference>
<proteinExistence type="predicted"/>
<keyword evidence="6" id="KW-1185">Reference proteome</keyword>
<keyword evidence="2" id="KW-0328">Glycosyltransferase</keyword>
<organism evidence="5 6">
    <name type="scientific">Glaciihabitans arcticus</name>
    <dbReference type="NCBI Taxonomy" id="2668039"/>
    <lineage>
        <taxon>Bacteria</taxon>
        <taxon>Bacillati</taxon>
        <taxon>Actinomycetota</taxon>
        <taxon>Actinomycetes</taxon>
        <taxon>Micrococcales</taxon>
        <taxon>Microbacteriaceae</taxon>
        <taxon>Glaciihabitans</taxon>
    </lineage>
</organism>
<evidence type="ECO:0000313" key="5">
    <source>
        <dbReference type="EMBL" id="TBN55948.1"/>
    </source>
</evidence>
<evidence type="ECO:0000256" key="3">
    <source>
        <dbReference type="ARBA" id="ARBA00022679"/>
    </source>
</evidence>
<dbReference type="Pfam" id="PF13692">
    <property type="entry name" value="Glyco_trans_1_4"/>
    <property type="match status" value="1"/>
</dbReference>
<dbReference type="GO" id="GO:1901137">
    <property type="term" value="P:carbohydrate derivative biosynthetic process"/>
    <property type="evidence" value="ECO:0007669"/>
    <property type="project" value="UniProtKB-ARBA"/>
</dbReference>
<evidence type="ECO:0000256" key="1">
    <source>
        <dbReference type="ARBA" id="ARBA00021292"/>
    </source>
</evidence>
<dbReference type="EMBL" id="SISG01000001">
    <property type="protein sequence ID" value="TBN55948.1"/>
    <property type="molecule type" value="Genomic_DNA"/>
</dbReference>
<name>A0A4Q9GQU1_9MICO</name>
<dbReference type="AlphaFoldDB" id="A0A4Q9GQU1"/>
<evidence type="ECO:0000313" key="6">
    <source>
        <dbReference type="Proteomes" id="UP000294194"/>
    </source>
</evidence>
<sequence length="443" mass="47937">MVVGHPDLAERRLDSRIARLRGPRLRTAAGVLATVGPRARARHPELPRVTDLSGLHVAVVSRIYLPEPAAASFRLGALARALRDAGATTTVLTTAVPAEYSTVLPGHDAIDVRRFPVLRDAMGYVRGYVQYMSFDIPAMFRVLFRRHLDVVVVEPPPTTGFFMRIACAIRRVPYVYYAADIWSDAVESTDAPAAVARVVRVLERWAIRGAAEVVSASPEFTERMHELFGDARITTIGNGVDTTSFGPSGARKEIGAPYLLYAGTASEVHGAVIFMDAFARVLESEPQARLVFVGQGAERDELERRAGELPAGSVHFEPRLSSDEVSAWIRGARATLASVRPEGYHRAFPTKMYASAACGTRVVYAGSGPGRDFAGANGMGWAVDYEVDAVAAAMLEALRTDATDEQREGIARWAVDTVSLGAVAARAVTVVGSVARRRERHPD</sequence>
<evidence type="ECO:0000256" key="2">
    <source>
        <dbReference type="ARBA" id="ARBA00022676"/>
    </source>
</evidence>
<accession>A0A4Q9GQU1</accession>
<dbReference type="GO" id="GO:0016758">
    <property type="term" value="F:hexosyltransferase activity"/>
    <property type="evidence" value="ECO:0007669"/>
    <property type="project" value="TreeGrafter"/>
</dbReference>
<dbReference type="InterPro" id="IPR028098">
    <property type="entry name" value="Glyco_trans_4-like_N"/>
</dbReference>
<dbReference type="Pfam" id="PF13439">
    <property type="entry name" value="Glyco_transf_4"/>
    <property type="match status" value="1"/>
</dbReference>
<dbReference type="InterPro" id="IPR050194">
    <property type="entry name" value="Glycosyltransferase_grp1"/>
</dbReference>